<sequence>MGSGPPERQAARAGFPVVTPGNPTWHGIPEDDGVRILHGLRAYADAGLDAVHADRLGPGVRGFLGFCRTEALPQLTG</sequence>
<proteinExistence type="predicted"/>
<dbReference type="RefSeq" id="WP_386450030.1">
    <property type="nucleotide sequence ID" value="NZ_JBHSFH010000010.1"/>
</dbReference>
<gene>
    <name evidence="2" type="ORF">ACFPA8_18970</name>
</gene>
<comment type="caution">
    <text evidence="2">The sequence shown here is derived from an EMBL/GenBank/DDBJ whole genome shotgun (WGS) entry which is preliminary data.</text>
</comment>
<evidence type="ECO:0000313" key="3">
    <source>
        <dbReference type="Proteomes" id="UP001595997"/>
    </source>
</evidence>
<organism evidence="2 3">
    <name type="scientific">Streptomyces ovatisporus</name>
    <dbReference type="NCBI Taxonomy" id="1128682"/>
    <lineage>
        <taxon>Bacteria</taxon>
        <taxon>Bacillati</taxon>
        <taxon>Actinomycetota</taxon>
        <taxon>Actinomycetes</taxon>
        <taxon>Kitasatosporales</taxon>
        <taxon>Streptomycetaceae</taxon>
        <taxon>Streptomyces</taxon>
    </lineage>
</organism>
<dbReference type="EMBL" id="JBHSFH010000010">
    <property type="protein sequence ID" value="MFC4496212.1"/>
    <property type="molecule type" value="Genomic_DNA"/>
</dbReference>
<accession>A0ABV9AA92</accession>
<feature type="region of interest" description="Disordered" evidence="1">
    <location>
        <begin position="1"/>
        <end position="26"/>
    </location>
</feature>
<reference evidence="3" key="1">
    <citation type="journal article" date="2019" name="Int. J. Syst. Evol. Microbiol.">
        <title>The Global Catalogue of Microorganisms (GCM) 10K type strain sequencing project: providing services to taxonomists for standard genome sequencing and annotation.</title>
        <authorList>
            <consortium name="The Broad Institute Genomics Platform"/>
            <consortium name="The Broad Institute Genome Sequencing Center for Infectious Disease"/>
            <person name="Wu L."/>
            <person name="Ma J."/>
        </authorList>
    </citation>
    <scope>NUCLEOTIDE SEQUENCE [LARGE SCALE GENOMIC DNA]</scope>
    <source>
        <strain evidence="3">CGMCC 4.7357</strain>
    </source>
</reference>
<evidence type="ECO:0000313" key="2">
    <source>
        <dbReference type="EMBL" id="MFC4496212.1"/>
    </source>
</evidence>
<protein>
    <submittedName>
        <fullName evidence="2">Uncharacterized protein</fullName>
    </submittedName>
</protein>
<name>A0ABV9AA92_9ACTN</name>
<keyword evidence="3" id="KW-1185">Reference proteome</keyword>
<dbReference type="Proteomes" id="UP001595997">
    <property type="component" value="Unassembled WGS sequence"/>
</dbReference>
<evidence type="ECO:0000256" key="1">
    <source>
        <dbReference type="SAM" id="MobiDB-lite"/>
    </source>
</evidence>